<comment type="caution">
    <text evidence="9">The sequence shown here is derived from an EMBL/GenBank/DDBJ whole genome shotgun (WGS) entry which is preliminary data.</text>
</comment>
<dbReference type="Pfam" id="PF01618">
    <property type="entry name" value="MotA_ExbB"/>
    <property type="match status" value="1"/>
</dbReference>
<evidence type="ECO:0000256" key="4">
    <source>
        <dbReference type="ARBA" id="ARBA00022989"/>
    </source>
</evidence>
<organism evidence="9 10">
    <name type="scientific">Paenibacillus apii</name>
    <dbReference type="NCBI Taxonomy" id="1850370"/>
    <lineage>
        <taxon>Bacteria</taxon>
        <taxon>Bacillati</taxon>
        <taxon>Bacillota</taxon>
        <taxon>Bacilli</taxon>
        <taxon>Bacillales</taxon>
        <taxon>Paenibacillaceae</taxon>
        <taxon>Paenibacillus</taxon>
    </lineage>
</organism>
<protein>
    <submittedName>
        <fullName evidence="9">MotA/TolQ/ExbB proton channel family protein</fullName>
    </submittedName>
</protein>
<dbReference type="GO" id="GO:0005886">
    <property type="term" value="C:plasma membrane"/>
    <property type="evidence" value="ECO:0007669"/>
    <property type="project" value="UniProtKB-SubCell"/>
</dbReference>
<evidence type="ECO:0000256" key="7">
    <source>
        <dbReference type="SAM" id="Phobius"/>
    </source>
</evidence>
<evidence type="ECO:0000313" key="9">
    <source>
        <dbReference type="EMBL" id="NGM84714.1"/>
    </source>
</evidence>
<evidence type="ECO:0000256" key="1">
    <source>
        <dbReference type="ARBA" id="ARBA00004651"/>
    </source>
</evidence>
<dbReference type="EMBL" id="JAAKGU010000011">
    <property type="protein sequence ID" value="NGM84714.1"/>
    <property type="molecule type" value="Genomic_DNA"/>
</dbReference>
<evidence type="ECO:0000256" key="2">
    <source>
        <dbReference type="ARBA" id="ARBA00022475"/>
    </source>
</evidence>
<accession>A0A6M1PQS0</accession>
<dbReference type="InterPro" id="IPR050790">
    <property type="entry name" value="ExbB/TolQ_transport"/>
</dbReference>
<feature type="transmembrane region" description="Helical" evidence="7">
    <location>
        <begin position="161"/>
        <end position="181"/>
    </location>
</feature>
<keyword evidence="2" id="KW-1003">Cell membrane</keyword>
<keyword evidence="6" id="KW-0813">Transport</keyword>
<comment type="similarity">
    <text evidence="6">Belongs to the exbB/tolQ family.</text>
</comment>
<keyword evidence="10" id="KW-1185">Reference proteome</keyword>
<evidence type="ECO:0000259" key="8">
    <source>
        <dbReference type="Pfam" id="PF01618"/>
    </source>
</evidence>
<dbReference type="PANTHER" id="PTHR30625">
    <property type="entry name" value="PROTEIN TOLQ"/>
    <property type="match status" value="1"/>
</dbReference>
<evidence type="ECO:0000256" key="6">
    <source>
        <dbReference type="RuleBase" id="RU004057"/>
    </source>
</evidence>
<feature type="transmembrane region" description="Helical" evidence="7">
    <location>
        <begin position="129"/>
        <end position="149"/>
    </location>
</feature>
<name>A0A6M1PQS0_9BACL</name>
<keyword evidence="4 7" id="KW-1133">Transmembrane helix</keyword>
<dbReference type="Proteomes" id="UP000480151">
    <property type="component" value="Unassembled WGS sequence"/>
</dbReference>
<dbReference type="GO" id="GO:0017038">
    <property type="term" value="P:protein import"/>
    <property type="evidence" value="ECO:0007669"/>
    <property type="project" value="TreeGrafter"/>
</dbReference>
<keyword evidence="6" id="KW-0653">Protein transport</keyword>
<evidence type="ECO:0000313" key="10">
    <source>
        <dbReference type="Proteomes" id="UP000480151"/>
    </source>
</evidence>
<reference evidence="9 10" key="1">
    <citation type="submission" date="2020-02" db="EMBL/GenBank/DDBJ databases">
        <authorList>
            <person name="Gao J."/>
            <person name="Sun J."/>
        </authorList>
    </citation>
    <scope>NUCLEOTIDE SEQUENCE [LARGE SCALE GENOMIC DNA]</scope>
    <source>
        <strain evidence="9 10">7124</strain>
    </source>
</reference>
<sequence>MNIQNETQHIFHTFTQGLMLPTIVIVTFLSLAAVWAIGSIISEALTERRELKEDIPLLLSSFHGKDKEELSLIIKESKLLKRQKAILLELIQYSSLTSVEKRAIAKRLIVSEEERYERILGWTDTISKIAPMFGLMGTLIPLGPGIIALGQGDTMTLANALLVAFDMTIGGLVSAAVCLVISKIRRGWYDSYLVSMESLMECILKEE</sequence>
<keyword evidence="3 7" id="KW-0812">Transmembrane</keyword>
<feature type="domain" description="MotA/TolQ/ExbB proton channel" evidence="8">
    <location>
        <begin position="102"/>
        <end position="196"/>
    </location>
</feature>
<dbReference type="PANTHER" id="PTHR30625:SF3">
    <property type="entry name" value="TOL-PAL SYSTEM PROTEIN TOLQ"/>
    <property type="match status" value="1"/>
</dbReference>
<evidence type="ECO:0000256" key="3">
    <source>
        <dbReference type="ARBA" id="ARBA00022692"/>
    </source>
</evidence>
<dbReference type="RefSeq" id="WP_165101984.1">
    <property type="nucleotide sequence ID" value="NZ_JAAKGU010000011.1"/>
</dbReference>
<comment type="subcellular location">
    <subcellularLocation>
        <location evidence="1">Cell membrane</location>
        <topology evidence="1">Multi-pass membrane protein</topology>
    </subcellularLocation>
    <subcellularLocation>
        <location evidence="6">Membrane</location>
        <topology evidence="6">Multi-pass membrane protein</topology>
    </subcellularLocation>
</comment>
<gene>
    <name evidence="9" type="ORF">G5B47_20130</name>
</gene>
<dbReference type="AlphaFoldDB" id="A0A6M1PQS0"/>
<dbReference type="InterPro" id="IPR002898">
    <property type="entry name" value="MotA_ExbB_proton_chnl"/>
</dbReference>
<proteinExistence type="inferred from homology"/>
<keyword evidence="5 7" id="KW-0472">Membrane</keyword>
<evidence type="ECO:0000256" key="5">
    <source>
        <dbReference type="ARBA" id="ARBA00023136"/>
    </source>
</evidence>
<feature type="transmembrane region" description="Helical" evidence="7">
    <location>
        <begin position="20"/>
        <end position="42"/>
    </location>
</feature>